<dbReference type="InterPro" id="IPR036116">
    <property type="entry name" value="FN3_sf"/>
</dbReference>
<evidence type="ECO:0000313" key="4">
    <source>
        <dbReference type="Proteomes" id="UP000001595"/>
    </source>
</evidence>
<feature type="domain" description="Fibronectin type-III" evidence="2">
    <location>
        <begin position="379"/>
        <end position="476"/>
    </location>
</feature>
<proteinExistence type="predicted"/>
<organism evidence="3 4">
    <name type="scientific">Pongo abelii</name>
    <name type="common">Sumatran orangutan</name>
    <name type="synonym">Pongo pygmaeus abelii</name>
    <dbReference type="NCBI Taxonomy" id="9601"/>
    <lineage>
        <taxon>Eukaryota</taxon>
        <taxon>Metazoa</taxon>
        <taxon>Chordata</taxon>
        <taxon>Craniata</taxon>
        <taxon>Vertebrata</taxon>
        <taxon>Euteleostomi</taxon>
        <taxon>Mammalia</taxon>
        <taxon>Eutheria</taxon>
        <taxon>Euarchontoglires</taxon>
        <taxon>Primates</taxon>
        <taxon>Haplorrhini</taxon>
        <taxon>Catarrhini</taxon>
        <taxon>Hominidae</taxon>
        <taxon>Pongo</taxon>
    </lineage>
</organism>
<keyword evidence="4" id="KW-1185">Reference proteome</keyword>
<dbReference type="InterPro" id="IPR039581">
    <property type="entry name" value="FNDC11"/>
</dbReference>
<evidence type="ECO:0000256" key="1">
    <source>
        <dbReference type="SAM" id="MobiDB-lite"/>
    </source>
</evidence>
<dbReference type="Ensembl" id="ENSPPYT00000013053.2">
    <property type="protein sequence ID" value="ENSPPYP00000012557.2"/>
    <property type="gene ID" value="ENSPPYG00000011240.2"/>
</dbReference>
<dbReference type="InParanoid" id="A0A2J8RB04"/>
<dbReference type="PROSITE" id="PS50853">
    <property type="entry name" value="FN3"/>
    <property type="match status" value="1"/>
</dbReference>
<dbReference type="PANTHER" id="PTHR14537">
    <property type="entry name" value="FIBRONECTIN TYPE III DOMAIN-CONTAINING PROTEIN 11"/>
    <property type="match status" value="1"/>
</dbReference>
<evidence type="ECO:0000313" key="3">
    <source>
        <dbReference type="Ensembl" id="ENSPPYP00000012557.2"/>
    </source>
</evidence>
<dbReference type="Pfam" id="PF17744">
    <property type="entry name" value="DUF5581"/>
    <property type="match status" value="1"/>
</dbReference>
<protein>
    <recommendedName>
        <fullName evidence="2">Fibronectin type-III domain-containing protein</fullName>
    </recommendedName>
</protein>
<reference evidence="3 4" key="1">
    <citation type="submission" date="2008-02" db="EMBL/GenBank/DDBJ databases">
        <title>A 6x draft sequence assembly of the Pongo pygmaeus abelii genome.</title>
        <authorList>
            <person name="Wilson R.K."/>
            <person name="Mardis E."/>
        </authorList>
    </citation>
    <scope>NUCLEOTIDE SEQUENCE [LARGE SCALE GENOMIC DNA]</scope>
</reference>
<evidence type="ECO:0000259" key="2">
    <source>
        <dbReference type="PROSITE" id="PS50853"/>
    </source>
</evidence>
<dbReference type="GeneTree" id="ENSGT00390000006008"/>
<dbReference type="AlphaFoldDB" id="A0A2J8RB04"/>
<dbReference type="OMA" id="SPREPTW"/>
<dbReference type="FunCoup" id="A0A2J8RB04">
    <property type="interactions" value="21"/>
</dbReference>
<dbReference type="CDD" id="cd00063">
    <property type="entry name" value="FN3"/>
    <property type="match status" value="1"/>
</dbReference>
<dbReference type="Pfam" id="PF20996">
    <property type="entry name" value="DUF5581_N"/>
    <property type="match status" value="1"/>
</dbReference>
<reference evidence="3" key="2">
    <citation type="submission" date="2025-08" db="UniProtKB">
        <authorList>
            <consortium name="Ensembl"/>
        </authorList>
    </citation>
    <scope>IDENTIFICATION</scope>
</reference>
<gene>
    <name evidence="3" type="primary">FNDC11</name>
</gene>
<dbReference type="InterPro" id="IPR003961">
    <property type="entry name" value="FN3_dom"/>
</dbReference>
<dbReference type="SUPFAM" id="SSF49265">
    <property type="entry name" value="Fibronectin type III"/>
    <property type="match status" value="1"/>
</dbReference>
<accession>A0A2J8RB04</accession>
<feature type="compositionally biased region" description="Low complexity" evidence="1">
    <location>
        <begin position="154"/>
        <end position="167"/>
    </location>
</feature>
<name>A0A2J8RB04_PONAB</name>
<dbReference type="Proteomes" id="UP000001595">
    <property type="component" value="Chromosome 20"/>
</dbReference>
<dbReference type="InterPro" id="IPR048317">
    <property type="entry name" value="DUF5581_C"/>
</dbReference>
<feature type="region of interest" description="Disordered" evidence="1">
    <location>
        <begin position="120"/>
        <end position="167"/>
    </location>
</feature>
<reference evidence="3" key="3">
    <citation type="submission" date="2025-09" db="UniProtKB">
        <authorList>
            <consortium name="Ensembl"/>
        </authorList>
    </citation>
    <scope>IDENTIFICATION</scope>
</reference>
<accession>H2P2M3</accession>
<dbReference type="InterPro" id="IPR049231">
    <property type="entry name" value="DUF5581_N"/>
</dbReference>
<sequence length="492" mass="54463">MGGALLGGAAPLLCPGTGWSIRQVTGYCLSPTFLRGIPEECARTGGLSRNSLPVTTGSCAPTEAGGAWGVVCPRKDSGTGTPLGAWLLDQPHAVAPKSGTRAPRSLGLSRKRSGWKITRLGVLGPHPRPAPGPQRHKGRWSPGQPAECGGKLGSGKSARGSASEAGSRIMSSHVAGLGLDKMKLGNPQSFLDQEEADDQQLLEPEAWRTYSERRNALREFLTSDLSPHLLKRHHARMQLLRKCSYYIEVLPKHLALGDQNPLVLPSTLFQLIDPWKFQRMKKVGTAQTKIQLLLLGDLLEQLDHGRAELDALLQSPDPRPFLADWALVERRLADVSAVMDSFLTMMVPGRLHVKHRLVSDVSASKIPHIWLMLSTKMPVVFDRKESAAHQDWARLRWFVTIQPATSEQYELRFRLLDPRTQQEYAQCGVIPVAACTFDVRNLLPNRSYKFTIKRAETSTLVYEPWRDSLTLQTKPEPLEGPALSHSVREMIF</sequence>